<reference evidence="6" key="1">
    <citation type="submission" date="2021-01" db="UniProtKB">
        <authorList>
            <consortium name="EnsemblMetazoa"/>
        </authorList>
    </citation>
    <scope>IDENTIFICATION</scope>
</reference>
<dbReference type="AlphaFoldDB" id="A0A7M5VB89"/>
<evidence type="ECO:0000256" key="2">
    <source>
        <dbReference type="ARBA" id="ARBA00023128"/>
    </source>
</evidence>
<accession>A0A7M5VB89</accession>
<dbReference type="SUPFAM" id="SSF47694">
    <property type="entry name" value="Cytochrome c oxidase subunit h"/>
    <property type="match status" value="1"/>
</dbReference>
<evidence type="ECO:0000256" key="4">
    <source>
        <dbReference type="ARBA" id="ARBA00040060"/>
    </source>
</evidence>
<dbReference type="PROSITE" id="PS51808">
    <property type="entry name" value="CHCH"/>
    <property type="match status" value="1"/>
</dbReference>
<dbReference type="GO" id="GO:0005739">
    <property type="term" value="C:mitochondrion"/>
    <property type="evidence" value="ECO:0007669"/>
    <property type="project" value="UniProtKB-SubCell"/>
</dbReference>
<protein>
    <recommendedName>
        <fullName evidence="4">Cytochrome c oxidase subunit 6B1</fullName>
    </recommendedName>
    <alternativeName>
        <fullName evidence="5">Cytochrome c oxidase subunit VIb isoform 1</fullName>
    </alternativeName>
</protein>
<proteinExistence type="predicted"/>
<evidence type="ECO:0000256" key="5">
    <source>
        <dbReference type="ARBA" id="ARBA00042114"/>
    </source>
</evidence>
<dbReference type="InterPro" id="IPR048280">
    <property type="entry name" value="COX6B-like"/>
</dbReference>
<sequence length="156" mass="17723">HNSLFGLAGDTTRLCATRGLSTVVRNTYGSRNTPSLIFSISKISTNSATDFAKQFQHFHCAFLVNTQVTISKKMSGQSAVEQLGLRTAPFDARFPNQNQTKNCWQNFMDYQRCIKNKGEEYEPCNFFKKNYKSICPVAWVEKWNDQIEEGTFAGKV</sequence>
<dbReference type="CDD" id="cd00926">
    <property type="entry name" value="Cyt_c_Oxidase_VIb"/>
    <property type="match status" value="1"/>
</dbReference>
<evidence type="ECO:0000256" key="1">
    <source>
        <dbReference type="ARBA" id="ARBA00004173"/>
    </source>
</evidence>
<dbReference type="PANTHER" id="PTHR11387">
    <property type="entry name" value="CYTOCHROME C OXIDASE SUBUNIT 6B"/>
    <property type="match status" value="1"/>
</dbReference>
<evidence type="ECO:0000256" key="3">
    <source>
        <dbReference type="ARBA" id="ARBA00023157"/>
    </source>
</evidence>
<keyword evidence="2" id="KW-0496">Mitochondrion</keyword>
<organism evidence="6 7">
    <name type="scientific">Clytia hemisphaerica</name>
    <dbReference type="NCBI Taxonomy" id="252671"/>
    <lineage>
        <taxon>Eukaryota</taxon>
        <taxon>Metazoa</taxon>
        <taxon>Cnidaria</taxon>
        <taxon>Hydrozoa</taxon>
        <taxon>Hydroidolina</taxon>
        <taxon>Leptothecata</taxon>
        <taxon>Obeliida</taxon>
        <taxon>Clytiidae</taxon>
        <taxon>Clytia</taxon>
    </lineage>
</organism>
<dbReference type="Pfam" id="PF02297">
    <property type="entry name" value="COX6B"/>
    <property type="match status" value="1"/>
</dbReference>
<dbReference type="InterPro" id="IPR003213">
    <property type="entry name" value="Cyt_c_oxidase_su6B"/>
</dbReference>
<dbReference type="GO" id="GO:0045277">
    <property type="term" value="C:respiratory chain complex IV"/>
    <property type="evidence" value="ECO:0007669"/>
    <property type="project" value="InterPro"/>
</dbReference>
<dbReference type="InterPro" id="IPR036549">
    <property type="entry name" value="CX6/COA6-like_sf"/>
</dbReference>
<dbReference type="OrthoDB" id="1107506at2759"/>
<dbReference type="FunFam" id="1.10.10.140:FF:000001">
    <property type="entry name" value="Cytochrome c oxidase subunit 6B1"/>
    <property type="match status" value="1"/>
</dbReference>
<evidence type="ECO:0000313" key="6">
    <source>
        <dbReference type="EnsemblMetazoa" id="CLYHEMP010909.1"/>
    </source>
</evidence>
<dbReference type="EnsemblMetazoa" id="CLYHEMT010909.1">
    <property type="protein sequence ID" value="CLYHEMP010909.1"/>
    <property type="gene ID" value="CLYHEMG010909"/>
</dbReference>
<dbReference type="Proteomes" id="UP000594262">
    <property type="component" value="Unplaced"/>
</dbReference>
<comment type="subcellular location">
    <subcellularLocation>
        <location evidence="1">Mitochondrion</location>
    </subcellularLocation>
</comment>
<name>A0A7M5VB89_9CNID</name>
<dbReference type="Gene3D" id="1.10.10.140">
    <property type="entry name" value="Cytochrome c oxidase, subunit VIb"/>
    <property type="match status" value="1"/>
</dbReference>
<keyword evidence="7" id="KW-1185">Reference proteome</keyword>
<evidence type="ECO:0000313" key="7">
    <source>
        <dbReference type="Proteomes" id="UP000594262"/>
    </source>
</evidence>
<keyword evidence="3" id="KW-1015">Disulfide bond</keyword>